<dbReference type="GO" id="GO:0045892">
    <property type="term" value="P:negative regulation of DNA-templated transcription"/>
    <property type="evidence" value="ECO:0007669"/>
    <property type="project" value="UniProtKB-UniRule"/>
</dbReference>
<dbReference type="InterPro" id="IPR006458">
    <property type="entry name" value="Ovate_C"/>
</dbReference>
<dbReference type="EMBL" id="CACTIH010001925">
    <property type="protein sequence ID" value="CAA2968887.1"/>
    <property type="molecule type" value="Genomic_DNA"/>
</dbReference>
<gene>
    <name evidence="9" type="ORF">OLEA9_A060893</name>
</gene>
<sequence length="350" mass="40096">MGNHKFRLSDMIPGAWFYKLKYMNRTRNQKNHRGAGPAPPPPSPKQRPPASSDQRKSYHFTRDLTFHSNSPTKSTAVDYSETPRISSRKRRSTKKTRVSAGYGCRVILESDRNKPNYTSEVYRNSSIDISSDRSLTPDAFDPMVSRSTSCKSKIQKDIIIDFDENPFQAKSELDLTPIITKVRDTEIHMKNDTNLPININRVSEKSEERNAFESRSVKAVKDDTFSTDSKEQRTTSFRKSTVHSPGVKLRNSPRIRRSIPGRKSLSSTTSSSSRKSATENFAVVKSSKDPRRDFRESMVEMIVENNIRASKDLEELLACYLSLNSDEYHDLIINVFKQIWFDIIADIRLN</sequence>
<organism evidence="9 10">
    <name type="scientific">Olea europaea subsp. europaea</name>
    <dbReference type="NCBI Taxonomy" id="158383"/>
    <lineage>
        <taxon>Eukaryota</taxon>
        <taxon>Viridiplantae</taxon>
        <taxon>Streptophyta</taxon>
        <taxon>Embryophyta</taxon>
        <taxon>Tracheophyta</taxon>
        <taxon>Spermatophyta</taxon>
        <taxon>Magnoliopsida</taxon>
        <taxon>eudicotyledons</taxon>
        <taxon>Gunneridae</taxon>
        <taxon>Pentapetalae</taxon>
        <taxon>asterids</taxon>
        <taxon>lamiids</taxon>
        <taxon>Lamiales</taxon>
        <taxon>Oleaceae</taxon>
        <taxon>Oleeae</taxon>
        <taxon>Olea</taxon>
    </lineage>
</organism>
<feature type="compositionally biased region" description="Basic and acidic residues" evidence="7">
    <location>
        <begin position="204"/>
        <end position="233"/>
    </location>
</feature>
<dbReference type="Proteomes" id="UP000594638">
    <property type="component" value="Unassembled WGS sequence"/>
</dbReference>
<evidence type="ECO:0000256" key="1">
    <source>
        <dbReference type="ARBA" id="ARBA00004123"/>
    </source>
</evidence>
<dbReference type="PANTHER" id="PTHR33057:SF151">
    <property type="entry name" value="TRANSCRIPTION REPRESSOR OFP1"/>
    <property type="match status" value="1"/>
</dbReference>
<name>A0A8S0QTD6_OLEEU</name>
<dbReference type="OrthoDB" id="910011at2759"/>
<evidence type="ECO:0000256" key="6">
    <source>
        <dbReference type="RuleBase" id="RU367028"/>
    </source>
</evidence>
<evidence type="ECO:0000256" key="5">
    <source>
        <dbReference type="ARBA" id="ARBA00023242"/>
    </source>
</evidence>
<dbReference type="Pfam" id="PF13724">
    <property type="entry name" value="DNA_binding_2"/>
    <property type="match status" value="1"/>
</dbReference>
<evidence type="ECO:0000256" key="4">
    <source>
        <dbReference type="ARBA" id="ARBA00023163"/>
    </source>
</evidence>
<feature type="domain" description="OVATE" evidence="8">
    <location>
        <begin position="283"/>
        <end position="342"/>
    </location>
</feature>
<proteinExistence type="predicted"/>
<feature type="compositionally biased region" description="Low complexity" evidence="7">
    <location>
        <begin position="262"/>
        <end position="275"/>
    </location>
</feature>
<comment type="caution">
    <text evidence="9">The sequence shown here is derived from an EMBL/GenBank/DDBJ whole genome shotgun (WGS) entry which is preliminary data.</text>
</comment>
<feature type="compositionally biased region" description="Basic residues" evidence="7">
    <location>
        <begin position="86"/>
        <end position="97"/>
    </location>
</feature>
<dbReference type="Gramene" id="OE9A060893T1">
    <property type="protein sequence ID" value="OE9A060893C1"/>
    <property type="gene ID" value="OE9A060893"/>
</dbReference>
<keyword evidence="4 6" id="KW-0804">Transcription</keyword>
<keyword evidence="3 6" id="KW-0805">Transcription regulation</keyword>
<feature type="compositionally biased region" description="Polar residues" evidence="7">
    <location>
        <begin position="66"/>
        <end position="77"/>
    </location>
</feature>
<evidence type="ECO:0000256" key="2">
    <source>
        <dbReference type="ARBA" id="ARBA00022491"/>
    </source>
</evidence>
<evidence type="ECO:0000313" key="9">
    <source>
        <dbReference type="EMBL" id="CAA2968887.1"/>
    </source>
</evidence>
<evidence type="ECO:0000256" key="3">
    <source>
        <dbReference type="ARBA" id="ARBA00023015"/>
    </source>
</evidence>
<comment type="subcellular location">
    <subcellularLocation>
        <location evidence="1 6">Nucleus</location>
    </subcellularLocation>
</comment>
<feature type="compositionally biased region" description="Polar residues" evidence="7">
    <location>
        <begin position="234"/>
        <end position="243"/>
    </location>
</feature>
<feature type="compositionally biased region" description="Pro residues" evidence="7">
    <location>
        <begin position="37"/>
        <end position="47"/>
    </location>
</feature>
<evidence type="ECO:0000259" key="8">
    <source>
        <dbReference type="PROSITE" id="PS51754"/>
    </source>
</evidence>
<dbReference type="AlphaFoldDB" id="A0A8S0QTD6"/>
<evidence type="ECO:0000313" key="10">
    <source>
        <dbReference type="Proteomes" id="UP000594638"/>
    </source>
</evidence>
<keyword evidence="2 6" id="KW-0678">Repressor</keyword>
<protein>
    <recommendedName>
        <fullName evidence="6">Transcription repressor</fullName>
    </recommendedName>
    <alternativeName>
        <fullName evidence="6">Ovate family protein</fullName>
    </alternativeName>
</protein>
<comment type="function">
    <text evidence="6">Transcriptional repressor that regulates multiple aspects of plant growth and development.</text>
</comment>
<dbReference type="InterPro" id="IPR025830">
    <property type="entry name" value="DNA_bnd_dom_ovate"/>
</dbReference>
<evidence type="ECO:0000256" key="7">
    <source>
        <dbReference type="SAM" id="MobiDB-lite"/>
    </source>
</evidence>
<dbReference type="Pfam" id="PF04844">
    <property type="entry name" value="Ovate"/>
    <property type="match status" value="1"/>
</dbReference>
<feature type="compositionally biased region" description="Basic residues" evidence="7">
    <location>
        <begin position="251"/>
        <end position="260"/>
    </location>
</feature>
<dbReference type="NCBIfam" id="TIGR01568">
    <property type="entry name" value="A_thal_3678"/>
    <property type="match status" value="1"/>
</dbReference>
<keyword evidence="5 6" id="KW-0539">Nucleus</keyword>
<dbReference type="InterPro" id="IPR038933">
    <property type="entry name" value="Ovate"/>
</dbReference>
<dbReference type="PANTHER" id="PTHR33057">
    <property type="entry name" value="TRANSCRIPTION REPRESSOR OFP7-RELATED"/>
    <property type="match status" value="1"/>
</dbReference>
<feature type="region of interest" description="Disordered" evidence="7">
    <location>
        <begin position="204"/>
        <end position="285"/>
    </location>
</feature>
<keyword evidence="10" id="KW-1185">Reference proteome</keyword>
<reference evidence="9 10" key="1">
    <citation type="submission" date="2019-12" db="EMBL/GenBank/DDBJ databases">
        <authorList>
            <person name="Alioto T."/>
            <person name="Alioto T."/>
            <person name="Gomez Garrido J."/>
        </authorList>
    </citation>
    <scope>NUCLEOTIDE SEQUENCE [LARGE SCALE GENOMIC DNA]</scope>
</reference>
<dbReference type="GO" id="GO:0003677">
    <property type="term" value="F:DNA binding"/>
    <property type="evidence" value="ECO:0007669"/>
    <property type="project" value="InterPro"/>
</dbReference>
<feature type="region of interest" description="Disordered" evidence="7">
    <location>
        <begin position="29"/>
        <end position="97"/>
    </location>
</feature>
<dbReference type="GO" id="GO:0005634">
    <property type="term" value="C:nucleus"/>
    <property type="evidence" value="ECO:0007669"/>
    <property type="project" value="UniProtKB-SubCell"/>
</dbReference>
<feature type="compositionally biased region" description="Basic and acidic residues" evidence="7">
    <location>
        <begin position="53"/>
        <end position="65"/>
    </location>
</feature>
<dbReference type="PROSITE" id="PS51754">
    <property type="entry name" value="OVATE"/>
    <property type="match status" value="1"/>
</dbReference>
<accession>A0A8S0QTD6</accession>